<evidence type="ECO:0000259" key="1">
    <source>
        <dbReference type="SMART" id="SM00256"/>
    </source>
</evidence>
<dbReference type="Proteomes" id="UP000054359">
    <property type="component" value="Unassembled WGS sequence"/>
</dbReference>
<feature type="non-terminal residue" evidence="3">
    <location>
        <position position="565"/>
    </location>
</feature>
<dbReference type="InterPro" id="IPR011722">
    <property type="entry name" value="Hemimethylated_DNA-bd_dom"/>
</dbReference>
<dbReference type="Gene3D" id="2.30.30.390">
    <property type="entry name" value="Hemimethylated DNA-binding domain"/>
    <property type="match status" value="1"/>
</dbReference>
<dbReference type="SMART" id="SM00992">
    <property type="entry name" value="YccV-like"/>
    <property type="match status" value="1"/>
</dbReference>
<accession>A0A087SZC4</accession>
<dbReference type="SUPFAM" id="SSF141255">
    <property type="entry name" value="YccV-like"/>
    <property type="match status" value="1"/>
</dbReference>
<organism evidence="3 4">
    <name type="scientific">Stegodyphus mimosarum</name>
    <name type="common">African social velvet spider</name>
    <dbReference type="NCBI Taxonomy" id="407821"/>
    <lineage>
        <taxon>Eukaryota</taxon>
        <taxon>Metazoa</taxon>
        <taxon>Ecdysozoa</taxon>
        <taxon>Arthropoda</taxon>
        <taxon>Chelicerata</taxon>
        <taxon>Arachnida</taxon>
        <taxon>Araneae</taxon>
        <taxon>Araneomorphae</taxon>
        <taxon>Entelegynae</taxon>
        <taxon>Eresoidea</taxon>
        <taxon>Eresidae</taxon>
        <taxon>Stegodyphus</taxon>
    </lineage>
</organism>
<dbReference type="SUPFAM" id="SSF81383">
    <property type="entry name" value="F-box domain"/>
    <property type="match status" value="1"/>
</dbReference>
<dbReference type="GO" id="GO:0003677">
    <property type="term" value="F:DNA binding"/>
    <property type="evidence" value="ECO:0007669"/>
    <property type="project" value="InterPro"/>
</dbReference>
<keyword evidence="4" id="KW-1185">Reference proteome</keyword>
<dbReference type="Pfam" id="PF12937">
    <property type="entry name" value="F-box-like"/>
    <property type="match status" value="1"/>
</dbReference>
<evidence type="ECO:0008006" key="5">
    <source>
        <dbReference type="Google" id="ProtNLM"/>
    </source>
</evidence>
<evidence type="ECO:0000313" key="3">
    <source>
        <dbReference type="EMBL" id="KFM58213.1"/>
    </source>
</evidence>
<gene>
    <name evidence="3" type="ORF">X975_11319</name>
</gene>
<sequence length="565" mass="65767">MDEIMSEMVESKRMGIDSLPFEMIEYIMNCDELSFMDICRLSSVCRIFNCIAKSNKLWQNKYKLTWSHLADLYDAQNTDWKFEFCQRYELKKLISERLEEMTREYYHHENISHEAFVNFRTLCAERPINHNLIIDELNSILHATESHLNLTIKYYAKKCLRFVRHLQLETEWRNFLARPSNKITLLEGACLISQWCQPTDIDCLRDTFYLINNLAGMALVNIRDTFPDHPAVLKERLHVSNEVLEKSLWSPSDCKILLKSLNYVFFRTRKYQSSKNDFSCAEYTFIDKVICRGTGIPIVLGILYQTVAARLGVACFPINVTGHIFLKWLEHPQLEGEQAYTFIDILEGGAFRTWAHVDSYVVEAEEDPNAKAEPVPARKLFIQMCWNLVEVGRQIHGVGEGYLCLCDALELLSILSPDDMENKLLLARVYMHLAINMTEVISLLQEIAAHDPLSTGIVGYMHQSALTTMETQKIKMHQLKEKLKVQTRDDENHVKFAVGMIMKHKIRYNYRCVIYGWDSECVASRDWIKQMGVYKLPSKDKQPFYHVLAEDGTNRYAAQENLEID</sequence>
<protein>
    <recommendedName>
        <fullName evidence="5">F-box only protein 21</fullName>
    </recommendedName>
</protein>
<dbReference type="InterPro" id="IPR032698">
    <property type="entry name" value="SirB1_N"/>
</dbReference>
<dbReference type="PANTHER" id="PTHR31350">
    <property type="entry name" value="SI:DKEY-261L7.2"/>
    <property type="match status" value="1"/>
</dbReference>
<dbReference type="Pfam" id="PF13369">
    <property type="entry name" value="Transglut_core2"/>
    <property type="match status" value="1"/>
</dbReference>
<feature type="domain" description="F-box" evidence="1">
    <location>
        <begin position="19"/>
        <end position="61"/>
    </location>
</feature>
<reference evidence="3 4" key="1">
    <citation type="submission" date="2013-11" db="EMBL/GenBank/DDBJ databases">
        <title>Genome sequencing of Stegodyphus mimosarum.</title>
        <authorList>
            <person name="Bechsgaard J."/>
        </authorList>
    </citation>
    <scope>NUCLEOTIDE SEQUENCE [LARGE SCALE GENOMIC DNA]</scope>
</reference>
<dbReference type="OMA" id="KQPFYNV"/>
<evidence type="ECO:0000259" key="2">
    <source>
        <dbReference type="SMART" id="SM00992"/>
    </source>
</evidence>
<name>A0A087SZC4_STEMI</name>
<dbReference type="InterPro" id="IPR036623">
    <property type="entry name" value="Hemimethylated_DNA-bd_sf"/>
</dbReference>
<dbReference type="Pfam" id="PF08755">
    <property type="entry name" value="YccV-like"/>
    <property type="match status" value="1"/>
</dbReference>
<dbReference type="EMBL" id="KK112657">
    <property type="protein sequence ID" value="KFM58213.1"/>
    <property type="molecule type" value="Genomic_DNA"/>
</dbReference>
<dbReference type="STRING" id="407821.A0A087SZC4"/>
<dbReference type="InterPro" id="IPR001810">
    <property type="entry name" value="F-box_dom"/>
</dbReference>
<dbReference type="AlphaFoldDB" id="A0A087SZC4"/>
<dbReference type="Gene3D" id="1.20.1280.50">
    <property type="match status" value="1"/>
</dbReference>
<dbReference type="InterPro" id="IPR036047">
    <property type="entry name" value="F-box-like_dom_sf"/>
</dbReference>
<dbReference type="NCBIfam" id="TIGR02097">
    <property type="entry name" value="yccV"/>
    <property type="match status" value="1"/>
</dbReference>
<dbReference type="SMART" id="SM00256">
    <property type="entry name" value="FBOX"/>
    <property type="match status" value="1"/>
</dbReference>
<evidence type="ECO:0000313" key="4">
    <source>
        <dbReference type="Proteomes" id="UP000054359"/>
    </source>
</evidence>
<feature type="domain" description="Hemimethylated DNA-binding" evidence="2">
    <location>
        <begin position="493"/>
        <end position="565"/>
    </location>
</feature>
<proteinExistence type="predicted"/>
<dbReference type="PANTHER" id="PTHR31350:SF21">
    <property type="entry name" value="F-BOX ONLY PROTEIN 21"/>
    <property type="match status" value="1"/>
</dbReference>
<dbReference type="OrthoDB" id="28868at2759"/>